<keyword evidence="2" id="KW-1185">Reference proteome</keyword>
<dbReference type="InterPro" id="IPR011990">
    <property type="entry name" value="TPR-like_helical_dom_sf"/>
</dbReference>
<name>A0A9E9LWU2_9BURK</name>
<gene>
    <name evidence="1" type="ORF">NB640_01185</name>
</gene>
<evidence type="ECO:0000313" key="2">
    <source>
        <dbReference type="Proteomes" id="UP001156215"/>
    </source>
</evidence>
<dbReference type="KEGG" id="ovb:NB640_01185"/>
<dbReference type="InterPro" id="IPR050767">
    <property type="entry name" value="Sel1_AlgK"/>
</dbReference>
<sequence>MRLSVSKIVTSIVIAVLAVTVLSGCESGEETIAKLVVKAEKGDVNAMVKIAELYCGGVNLEQDDQVCGIWMRRAAESGHMRAQYMLGGMYELGLGMRTDPVQAYRWYSISFEQGYQMSGTAAKKVEANMVASQLARAKELIKESNEAKAATGRYFVADSK</sequence>
<evidence type="ECO:0000313" key="1">
    <source>
        <dbReference type="EMBL" id="WAW10309.1"/>
    </source>
</evidence>
<reference evidence="1" key="1">
    <citation type="journal article" date="2022" name="Front. Microbiol.">
        <title>New perspectives on an old grouping: The genomic and phenotypic variability of Oxalobacter formigenes and the implications for calcium oxalate stone prevention.</title>
        <authorList>
            <person name="Chmiel J.A."/>
            <person name="Carr C."/>
            <person name="Stuivenberg G.A."/>
            <person name="Venema R."/>
            <person name="Chanyi R.M."/>
            <person name="Al K.F."/>
            <person name="Giguere D."/>
            <person name="Say H."/>
            <person name="Akouris P.P."/>
            <person name="Dominguez Romero S.A."/>
            <person name="Kwong A."/>
            <person name="Tai V."/>
            <person name="Koval S.F."/>
            <person name="Razvi H."/>
            <person name="Bjazevic J."/>
            <person name="Burton J.P."/>
        </authorList>
    </citation>
    <scope>NUCLEOTIDE SEQUENCE</scope>
    <source>
        <strain evidence="1">WoOx3</strain>
    </source>
</reference>
<accession>A0A9E9LWU2</accession>
<proteinExistence type="predicted"/>
<dbReference type="EMBL" id="CP098242">
    <property type="protein sequence ID" value="WAW10309.1"/>
    <property type="molecule type" value="Genomic_DNA"/>
</dbReference>
<dbReference type="Pfam" id="PF08238">
    <property type="entry name" value="Sel1"/>
    <property type="match status" value="2"/>
</dbReference>
<protein>
    <submittedName>
        <fullName evidence="1">Sel1 repeat family protein</fullName>
    </submittedName>
</protein>
<dbReference type="Proteomes" id="UP001156215">
    <property type="component" value="Chromosome"/>
</dbReference>
<dbReference type="Gene3D" id="1.25.40.10">
    <property type="entry name" value="Tetratricopeptide repeat domain"/>
    <property type="match status" value="1"/>
</dbReference>
<dbReference type="SUPFAM" id="SSF81901">
    <property type="entry name" value="HCP-like"/>
    <property type="match status" value="1"/>
</dbReference>
<organism evidence="1 2">
    <name type="scientific">Oxalobacter vibrioformis</name>
    <dbReference type="NCBI Taxonomy" id="933080"/>
    <lineage>
        <taxon>Bacteria</taxon>
        <taxon>Pseudomonadati</taxon>
        <taxon>Pseudomonadota</taxon>
        <taxon>Betaproteobacteria</taxon>
        <taxon>Burkholderiales</taxon>
        <taxon>Oxalobacteraceae</taxon>
        <taxon>Oxalobacter</taxon>
    </lineage>
</organism>
<dbReference type="PANTHER" id="PTHR11102">
    <property type="entry name" value="SEL-1-LIKE PROTEIN"/>
    <property type="match status" value="1"/>
</dbReference>
<dbReference type="InterPro" id="IPR006597">
    <property type="entry name" value="Sel1-like"/>
</dbReference>
<dbReference type="SMART" id="SM00671">
    <property type="entry name" value="SEL1"/>
    <property type="match status" value="2"/>
</dbReference>
<dbReference type="AlphaFoldDB" id="A0A9E9LWU2"/>
<dbReference type="PROSITE" id="PS51257">
    <property type="entry name" value="PROKAR_LIPOPROTEIN"/>
    <property type="match status" value="1"/>
</dbReference>
<dbReference type="PANTHER" id="PTHR11102:SF160">
    <property type="entry name" value="ERAD-ASSOCIATED E3 UBIQUITIN-PROTEIN LIGASE COMPONENT HRD3"/>
    <property type="match status" value="1"/>
</dbReference>
<dbReference type="RefSeq" id="WP_269309319.1">
    <property type="nucleotide sequence ID" value="NZ_CP098242.1"/>
</dbReference>